<protein>
    <submittedName>
        <fullName evidence="1">Uncharacterized protein</fullName>
    </submittedName>
</protein>
<dbReference type="EMBL" id="JARQZJ010000094">
    <property type="protein sequence ID" value="KAK9885061.1"/>
    <property type="molecule type" value="Genomic_DNA"/>
</dbReference>
<organism evidence="1 2">
    <name type="scientific">Henosepilachna vigintioctopunctata</name>
    <dbReference type="NCBI Taxonomy" id="420089"/>
    <lineage>
        <taxon>Eukaryota</taxon>
        <taxon>Metazoa</taxon>
        <taxon>Ecdysozoa</taxon>
        <taxon>Arthropoda</taxon>
        <taxon>Hexapoda</taxon>
        <taxon>Insecta</taxon>
        <taxon>Pterygota</taxon>
        <taxon>Neoptera</taxon>
        <taxon>Endopterygota</taxon>
        <taxon>Coleoptera</taxon>
        <taxon>Polyphaga</taxon>
        <taxon>Cucujiformia</taxon>
        <taxon>Coccinelloidea</taxon>
        <taxon>Coccinellidae</taxon>
        <taxon>Epilachninae</taxon>
        <taxon>Epilachnini</taxon>
        <taxon>Henosepilachna</taxon>
    </lineage>
</organism>
<reference evidence="1 2" key="1">
    <citation type="submission" date="2023-03" db="EMBL/GenBank/DDBJ databases">
        <title>Genome insight into feeding habits of ladybird beetles.</title>
        <authorList>
            <person name="Li H.-S."/>
            <person name="Huang Y.-H."/>
            <person name="Pang H."/>
        </authorList>
    </citation>
    <scope>NUCLEOTIDE SEQUENCE [LARGE SCALE GENOMIC DNA]</scope>
    <source>
        <strain evidence="1">SYSU_2023b</strain>
        <tissue evidence="1">Whole body</tissue>
    </source>
</reference>
<sequence>MKVVALPLLVHQRMICINSAKLGNWEISIEYNSKEYLRLAVSGKQSHKSLRTKTFFIRTMELSKFSILAAQDETSYHFGEVDTPISLCTPVCGSDVAAA</sequence>
<evidence type="ECO:0000313" key="1">
    <source>
        <dbReference type="EMBL" id="KAK9885061.1"/>
    </source>
</evidence>
<keyword evidence="2" id="KW-1185">Reference proteome</keyword>
<comment type="caution">
    <text evidence="1">The sequence shown here is derived from an EMBL/GenBank/DDBJ whole genome shotgun (WGS) entry which is preliminary data.</text>
</comment>
<dbReference type="AlphaFoldDB" id="A0AAW1UYX7"/>
<evidence type="ECO:0000313" key="2">
    <source>
        <dbReference type="Proteomes" id="UP001431783"/>
    </source>
</evidence>
<accession>A0AAW1UYX7</accession>
<proteinExistence type="predicted"/>
<name>A0AAW1UYX7_9CUCU</name>
<gene>
    <name evidence="1" type="ORF">WA026_009284</name>
</gene>
<dbReference type="Proteomes" id="UP001431783">
    <property type="component" value="Unassembled WGS sequence"/>
</dbReference>